<dbReference type="InterPro" id="IPR011711">
    <property type="entry name" value="GntR_C"/>
</dbReference>
<comment type="caution">
    <text evidence="5">The sequence shown here is derived from an EMBL/GenBank/DDBJ whole genome shotgun (WGS) entry which is preliminary data.</text>
</comment>
<dbReference type="PATRIC" id="fig|1538.10.peg.133"/>
<evidence type="ECO:0000256" key="2">
    <source>
        <dbReference type="ARBA" id="ARBA00023125"/>
    </source>
</evidence>
<dbReference type="RefSeq" id="WP_063554789.1">
    <property type="nucleotide sequence ID" value="NZ_LITT01000011.1"/>
</dbReference>
<keyword evidence="3" id="KW-0804">Transcription</keyword>
<dbReference type="Gene3D" id="1.20.120.530">
    <property type="entry name" value="GntR ligand-binding domain-like"/>
    <property type="match status" value="1"/>
</dbReference>
<dbReference type="InterPro" id="IPR008920">
    <property type="entry name" value="TF_FadR/GntR_C"/>
</dbReference>
<sequence length="94" mass="11020">MKHLLKLQYDEYFALDQKFHQELLESLGDPYFSNLQHSPMGFYNHPELQLTDNKLSRKEVYECHRKILNAICEGDSAGAYEALLQHSDLMLKAF</sequence>
<keyword evidence="1" id="KW-0805">Transcription regulation</keyword>
<dbReference type="GO" id="GO:0003677">
    <property type="term" value="F:DNA binding"/>
    <property type="evidence" value="ECO:0007669"/>
    <property type="project" value="UniProtKB-KW"/>
</dbReference>
<feature type="domain" description="GntR C-terminal" evidence="4">
    <location>
        <begin position="8"/>
        <end position="86"/>
    </location>
</feature>
<keyword evidence="2" id="KW-0238">DNA-binding</keyword>
<evidence type="ECO:0000259" key="4">
    <source>
        <dbReference type="Pfam" id="PF07729"/>
    </source>
</evidence>
<evidence type="ECO:0000256" key="1">
    <source>
        <dbReference type="ARBA" id="ARBA00023015"/>
    </source>
</evidence>
<reference evidence="5 6" key="1">
    <citation type="journal article" date="2015" name="Biotechnol. Bioeng.">
        <title>Genome sequence and phenotypic characterization of Caulobacter segnis.</title>
        <authorList>
            <person name="Patel S."/>
            <person name="Fletcher B."/>
            <person name="Scott D.C."/>
            <person name="Ely B."/>
        </authorList>
    </citation>
    <scope>NUCLEOTIDE SEQUENCE [LARGE SCALE GENOMIC DNA]</scope>
    <source>
        <strain evidence="5 6">ERI-2</strain>
    </source>
</reference>
<organism evidence="5 6">
    <name type="scientific">Clostridium ljungdahlii</name>
    <dbReference type="NCBI Taxonomy" id="1538"/>
    <lineage>
        <taxon>Bacteria</taxon>
        <taxon>Bacillati</taxon>
        <taxon>Bacillota</taxon>
        <taxon>Clostridia</taxon>
        <taxon>Eubacteriales</taxon>
        <taxon>Clostridiaceae</taxon>
        <taxon>Clostridium</taxon>
    </lineage>
</organism>
<name>A0A162N8U5_9CLOT</name>
<dbReference type="Pfam" id="PF07729">
    <property type="entry name" value="FCD"/>
    <property type="match status" value="1"/>
</dbReference>
<dbReference type="OrthoDB" id="389878at2"/>
<protein>
    <submittedName>
        <fullName evidence="5">FCD domain protein</fullName>
    </submittedName>
</protein>
<proteinExistence type="predicted"/>
<dbReference type="Proteomes" id="UP000077407">
    <property type="component" value="Unassembled WGS sequence"/>
</dbReference>
<gene>
    <name evidence="5" type="ORF">WY13_01232</name>
</gene>
<evidence type="ECO:0000313" key="6">
    <source>
        <dbReference type="Proteomes" id="UP000077407"/>
    </source>
</evidence>
<dbReference type="SUPFAM" id="SSF48008">
    <property type="entry name" value="GntR ligand-binding domain-like"/>
    <property type="match status" value="1"/>
</dbReference>
<evidence type="ECO:0000256" key="3">
    <source>
        <dbReference type="ARBA" id="ARBA00023163"/>
    </source>
</evidence>
<dbReference type="AlphaFoldDB" id="A0A162N8U5"/>
<evidence type="ECO:0000313" key="5">
    <source>
        <dbReference type="EMBL" id="OAA90329.1"/>
    </source>
</evidence>
<dbReference type="EMBL" id="LITT01000011">
    <property type="protein sequence ID" value="OAA90329.1"/>
    <property type="molecule type" value="Genomic_DNA"/>
</dbReference>
<accession>A0A162N8U5</accession>